<evidence type="ECO:0000313" key="1">
    <source>
        <dbReference type="EMBL" id="MDR9847845.1"/>
    </source>
</evidence>
<organism evidence="1 2">
    <name type="scientific">Herbaspirillum huttiense subsp. lycopersici</name>
    <dbReference type="NCBI Taxonomy" id="3074428"/>
    <lineage>
        <taxon>Bacteria</taxon>
        <taxon>Pseudomonadati</taxon>
        <taxon>Pseudomonadota</taxon>
        <taxon>Betaproteobacteria</taxon>
        <taxon>Burkholderiales</taxon>
        <taxon>Oxalobacteraceae</taxon>
        <taxon>Herbaspirillum</taxon>
    </lineage>
</organism>
<protein>
    <submittedName>
        <fullName evidence="1">Uncharacterized protein</fullName>
    </submittedName>
</protein>
<proteinExistence type="predicted"/>
<dbReference type="RefSeq" id="WP_310839755.1">
    <property type="nucleotide sequence ID" value="NZ_JAVLSJ010000003.1"/>
</dbReference>
<name>A0ABU2EI81_9BURK</name>
<evidence type="ECO:0000313" key="2">
    <source>
        <dbReference type="Proteomes" id="UP001246576"/>
    </source>
</evidence>
<sequence>MPVFTKKLQQSLRLQLLDQSREIMANTDVGSLGEILKKNFPSITRPLLINCVPDQGEDIYWILVSSKEIAVIEIPRKKTDTAGSILEIIEVDAYQFKRLSRGPRQRLAIVTCSPI</sequence>
<dbReference type="EMBL" id="JAVLSJ010000003">
    <property type="protein sequence ID" value="MDR9847845.1"/>
    <property type="molecule type" value="Genomic_DNA"/>
</dbReference>
<comment type="caution">
    <text evidence="1">The sequence shown here is derived from an EMBL/GenBank/DDBJ whole genome shotgun (WGS) entry which is preliminary data.</text>
</comment>
<dbReference type="Proteomes" id="UP001246576">
    <property type="component" value="Unassembled WGS sequence"/>
</dbReference>
<keyword evidence="2" id="KW-1185">Reference proteome</keyword>
<accession>A0ABU2EI81</accession>
<reference evidence="1" key="1">
    <citation type="submission" date="2023-09" db="EMBL/GenBank/DDBJ databases">
        <title>Description of first Herbaspirillum huttiense subsp. nephrolepsisexaltata and Herbaspirillum huttiense subsp. lycopersicon.</title>
        <authorList>
            <person name="Poudel M."/>
            <person name="Sharma A."/>
            <person name="Goss E."/>
            <person name="Tapia J.H."/>
            <person name="Harmon C.M."/>
            <person name="Jones J.B."/>
        </authorList>
    </citation>
    <scope>NUCLEOTIDE SEQUENCE</scope>
    <source>
        <strain evidence="1">SE1</strain>
    </source>
</reference>
<gene>
    <name evidence="1" type="ORF">RI048_06420</name>
</gene>